<proteinExistence type="predicted"/>
<sequence length="328" mass="34935">MMPFTYQRVVDTRAALMAAAVAPTATYISGGTNLLDLMKLGIEQPTHLIDISRLPLDAIEATADGGLRIGAQVRNSSLAADQRIRSDYPVLAQALLSGASAQIRNKASTAGNLLQRTRCYYFYDRNTPCNKRVPGSGCSALNGFNRMHAVLGSSDACIAVHPSDMAVAMLVLDAMVEVMDTGGVTRQIPIGDLHRLPGTTPNIETGLTPGEMITAVILPPPQRGRQLYRKVRDRASYAFALVSVAVVVDVERDTIVRARLALGGVAAKPWRAPEAETHLIGETVSAEVFEGAADIALTNAVGRGGNDFKIPLAKRTIQYALAAASERG</sequence>
<dbReference type="Gene3D" id="3.30.465.10">
    <property type="match status" value="2"/>
</dbReference>
<dbReference type="InterPro" id="IPR051312">
    <property type="entry name" value="Diverse_Substr_Oxidored"/>
</dbReference>
<dbReference type="InterPro" id="IPR005107">
    <property type="entry name" value="CO_DH_flav_C"/>
</dbReference>
<dbReference type="Pfam" id="PF00941">
    <property type="entry name" value="FAD_binding_5"/>
    <property type="match status" value="1"/>
</dbReference>
<dbReference type="Proteomes" id="UP000241444">
    <property type="component" value="Unassembled WGS sequence"/>
</dbReference>
<dbReference type="PANTHER" id="PTHR42659:SF5">
    <property type="entry name" value="ALDEHYDE OXIDOREDUCTASE FAD-BINDING SUBUNIT PAOB"/>
    <property type="match status" value="1"/>
</dbReference>
<reference evidence="5" key="1">
    <citation type="submission" date="2017-11" db="EMBL/GenBank/DDBJ databases">
        <authorList>
            <person name="Kuznetsova I."/>
            <person name="Sazanova A."/>
            <person name="Chirak E."/>
            <person name="Safronova V."/>
            <person name="Willems A."/>
        </authorList>
    </citation>
    <scope>NUCLEOTIDE SEQUENCE [LARGE SCALE GENOMIC DNA]</scope>
    <source>
        <strain evidence="5">STM 196</strain>
    </source>
</reference>
<dbReference type="InterPro" id="IPR036318">
    <property type="entry name" value="FAD-bd_PCMH-like_sf"/>
</dbReference>
<feature type="domain" description="FAD-binding PCMH-type" evidence="3">
    <location>
        <begin position="1"/>
        <end position="223"/>
    </location>
</feature>
<dbReference type="InterPro" id="IPR016166">
    <property type="entry name" value="FAD-bd_PCMH"/>
</dbReference>
<evidence type="ECO:0000256" key="2">
    <source>
        <dbReference type="ARBA" id="ARBA00022827"/>
    </source>
</evidence>
<keyword evidence="1" id="KW-0285">Flavoprotein</keyword>
<name>A0A2P7BUR0_9HYPH</name>
<dbReference type="Gene3D" id="3.30.43.10">
    <property type="entry name" value="Uridine Diphospho-n-acetylenolpyruvylglucosamine Reductase, domain 2"/>
    <property type="match status" value="1"/>
</dbReference>
<evidence type="ECO:0000259" key="3">
    <source>
        <dbReference type="PROSITE" id="PS51387"/>
    </source>
</evidence>
<dbReference type="PROSITE" id="PS51387">
    <property type="entry name" value="FAD_PCMH"/>
    <property type="match status" value="1"/>
</dbReference>
<dbReference type="Pfam" id="PF03450">
    <property type="entry name" value="CO_deh_flav_C"/>
    <property type="match status" value="1"/>
</dbReference>
<dbReference type="GO" id="GO:0016491">
    <property type="term" value="F:oxidoreductase activity"/>
    <property type="evidence" value="ECO:0007669"/>
    <property type="project" value="InterPro"/>
</dbReference>
<dbReference type="OrthoDB" id="9814706at2"/>
<gene>
    <name evidence="4" type="ORF">CU102_03725</name>
</gene>
<keyword evidence="2" id="KW-0274">FAD</keyword>
<dbReference type="SUPFAM" id="SSF56176">
    <property type="entry name" value="FAD-binding/transporter-associated domain-like"/>
    <property type="match status" value="1"/>
</dbReference>
<dbReference type="InterPro" id="IPR002346">
    <property type="entry name" value="Mopterin_DH_FAD-bd"/>
</dbReference>
<comment type="caution">
    <text evidence="4">The sequence shown here is derived from an EMBL/GenBank/DDBJ whole genome shotgun (WGS) entry which is preliminary data.</text>
</comment>
<dbReference type="SUPFAM" id="SSF55447">
    <property type="entry name" value="CO dehydrogenase flavoprotein C-terminal domain-like"/>
    <property type="match status" value="1"/>
</dbReference>
<dbReference type="RefSeq" id="WP_106709623.1">
    <property type="nucleotide sequence ID" value="NZ_PGGO01000002.1"/>
</dbReference>
<organism evidence="4 5">
    <name type="scientific">Phyllobacterium brassicacearum</name>
    <dbReference type="NCBI Taxonomy" id="314235"/>
    <lineage>
        <taxon>Bacteria</taxon>
        <taxon>Pseudomonadati</taxon>
        <taxon>Pseudomonadota</taxon>
        <taxon>Alphaproteobacteria</taxon>
        <taxon>Hyphomicrobiales</taxon>
        <taxon>Phyllobacteriaceae</taxon>
        <taxon>Phyllobacterium</taxon>
    </lineage>
</organism>
<dbReference type="GO" id="GO:0071949">
    <property type="term" value="F:FAD binding"/>
    <property type="evidence" value="ECO:0007669"/>
    <property type="project" value="InterPro"/>
</dbReference>
<dbReference type="InterPro" id="IPR016169">
    <property type="entry name" value="FAD-bd_PCMH_sub2"/>
</dbReference>
<dbReference type="InterPro" id="IPR036683">
    <property type="entry name" value="CO_DH_flav_C_dom_sf"/>
</dbReference>
<dbReference type="AlphaFoldDB" id="A0A2P7BUR0"/>
<evidence type="ECO:0000313" key="5">
    <source>
        <dbReference type="Proteomes" id="UP000241444"/>
    </source>
</evidence>
<dbReference type="InterPro" id="IPR016167">
    <property type="entry name" value="FAD-bd_PCMH_sub1"/>
</dbReference>
<dbReference type="Gene3D" id="3.30.390.50">
    <property type="entry name" value="CO dehydrogenase flavoprotein, C-terminal domain"/>
    <property type="match status" value="1"/>
</dbReference>
<accession>A0A2P7BUR0</accession>
<dbReference type="SMART" id="SM01092">
    <property type="entry name" value="CO_deh_flav_C"/>
    <property type="match status" value="1"/>
</dbReference>
<keyword evidence="5" id="KW-1185">Reference proteome</keyword>
<evidence type="ECO:0000313" key="4">
    <source>
        <dbReference type="EMBL" id="PSH70208.1"/>
    </source>
</evidence>
<dbReference type="EMBL" id="PGGO01000002">
    <property type="protein sequence ID" value="PSH70208.1"/>
    <property type="molecule type" value="Genomic_DNA"/>
</dbReference>
<dbReference type="PANTHER" id="PTHR42659">
    <property type="entry name" value="XANTHINE DEHYDROGENASE SUBUNIT C-RELATED"/>
    <property type="match status" value="1"/>
</dbReference>
<protein>
    <submittedName>
        <fullName evidence="4">Xanthine dehydrogenase</fullName>
    </submittedName>
</protein>
<evidence type="ECO:0000256" key="1">
    <source>
        <dbReference type="ARBA" id="ARBA00022630"/>
    </source>
</evidence>